<dbReference type="OrthoDB" id="1663137at2759"/>
<dbReference type="InterPro" id="IPR001155">
    <property type="entry name" value="OxRdtase_FMN_N"/>
</dbReference>
<evidence type="ECO:0000313" key="6">
    <source>
        <dbReference type="EMBL" id="EGO22859.1"/>
    </source>
</evidence>
<dbReference type="RefSeq" id="XP_007320099.1">
    <property type="nucleotide sequence ID" value="XM_007320037.1"/>
</dbReference>
<comment type="similarity">
    <text evidence="1">Belongs to the NADH:flavin oxidoreductase/NADH oxidase family.</text>
</comment>
<keyword evidence="4" id="KW-0560">Oxidoreductase</keyword>
<dbReference type="PANTHER" id="PTHR43656:SF5">
    <property type="entry name" value="NADH:FLAVIN OXIDOREDUCTASE_NADH OXIDASE N-TERMINAL DOMAIN-CONTAINING PROTEIN"/>
    <property type="match status" value="1"/>
</dbReference>
<dbReference type="Pfam" id="PF00724">
    <property type="entry name" value="Oxidored_FMN"/>
    <property type="match status" value="1"/>
</dbReference>
<dbReference type="GO" id="GO:0010181">
    <property type="term" value="F:FMN binding"/>
    <property type="evidence" value="ECO:0007669"/>
    <property type="project" value="InterPro"/>
</dbReference>
<evidence type="ECO:0000256" key="2">
    <source>
        <dbReference type="ARBA" id="ARBA00022630"/>
    </source>
</evidence>
<dbReference type="HOGENOM" id="CLU_012153_6_3_1"/>
<dbReference type="InterPro" id="IPR051799">
    <property type="entry name" value="NADH_flavin_oxidoreductase"/>
</dbReference>
<feature type="domain" description="NADH:flavin oxidoreductase/NADH oxidase N-terminal" evidence="5">
    <location>
        <begin position="21"/>
        <end position="357"/>
    </location>
</feature>
<gene>
    <name evidence="6" type="ORF">SERLADRAFT_416439</name>
</gene>
<proteinExistence type="inferred from homology"/>
<keyword evidence="2" id="KW-0285">Flavoprotein</keyword>
<protein>
    <recommendedName>
        <fullName evidence="5">NADH:flavin oxidoreductase/NADH oxidase N-terminal domain-containing protein</fullName>
    </recommendedName>
</protein>
<name>F8P128_SERL9</name>
<dbReference type="KEGG" id="sla:SERLADRAFT_416439"/>
<dbReference type="EMBL" id="GL945436">
    <property type="protein sequence ID" value="EGO22859.1"/>
    <property type="molecule type" value="Genomic_DNA"/>
</dbReference>
<dbReference type="Proteomes" id="UP000008064">
    <property type="component" value="Unassembled WGS sequence"/>
</dbReference>
<dbReference type="AlphaFoldDB" id="F8P128"/>
<sequence>MSRTAHILAQPIMFPFSGKIAKNRFMKSAMSERLATFSTYDSDERGQPTEELIRLYDTWSRGDIGILITGNIQIKHDHLEATGNAIIDWDLPSDYVDEFSKLARAAKARGSLVIGQLSHPGRQVSINIQPYPESASDIEQPPAGGVVFGRPSPLTRPAIQDIVDRFAFSACVLHQAGFDGVQLHAAHGFLLAQFLSRRTNQRKDEFGGTLANRSRLLFQIIAAIRTTVNDPKFIISVKLNSQDFTQDGFSANESREIAMRLEQAGVDLIELSGGTYELAISSSHSAQERTPAVAREAYFLDFAEQLRPHIKRTKVAVTGGFRSAAIMAKAVDERAADIIGLGRPLTAEPLLVKELIAGEKTQAKGDKFPEGQLIRMAAAASQIAEIGNGMDITDFDNGFNVSRFLAKLQKEMPATMSEALSSHNSIRR</sequence>
<organism>
    <name type="scientific">Serpula lacrymans var. lacrymans (strain S7.9)</name>
    <name type="common">Dry rot fungus</name>
    <dbReference type="NCBI Taxonomy" id="578457"/>
    <lineage>
        <taxon>Eukaryota</taxon>
        <taxon>Fungi</taxon>
        <taxon>Dikarya</taxon>
        <taxon>Basidiomycota</taxon>
        <taxon>Agaricomycotina</taxon>
        <taxon>Agaricomycetes</taxon>
        <taxon>Agaricomycetidae</taxon>
        <taxon>Boletales</taxon>
        <taxon>Coniophorineae</taxon>
        <taxon>Serpulaceae</taxon>
        <taxon>Serpula</taxon>
    </lineage>
</organism>
<dbReference type="CDD" id="cd04733">
    <property type="entry name" value="OYE_like_2_FMN"/>
    <property type="match status" value="1"/>
</dbReference>
<dbReference type="GO" id="GO:0016491">
    <property type="term" value="F:oxidoreductase activity"/>
    <property type="evidence" value="ECO:0007669"/>
    <property type="project" value="UniProtKB-KW"/>
</dbReference>
<dbReference type="Gene3D" id="3.20.20.70">
    <property type="entry name" value="Aldolase class I"/>
    <property type="match status" value="1"/>
</dbReference>
<evidence type="ECO:0000256" key="4">
    <source>
        <dbReference type="ARBA" id="ARBA00023002"/>
    </source>
</evidence>
<accession>F8P128</accession>
<evidence type="ECO:0000259" key="5">
    <source>
        <dbReference type="Pfam" id="PF00724"/>
    </source>
</evidence>
<keyword evidence="3" id="KW-0288">FMN</keyword>
<dbReference type="GeneID" id="18813480"/>
<dbReference type="PANTHER" id="PTHR43656">
    <property type="entry name" value="BINDING OXIDOREDUCTASE, PUTATIVE (AFU_ORTHOLOGUE AFUA_2G08260)-RELATED"/>
    <property type="match status" value="1"/>
</dbReference>
<dbReference type="InterPro" id="IPR013785">
    <property type="entry name" value="Aldolase_TIM"/>
</dbReference>
<evidence type="ECO:0000256" key="3">
    <source>
        <dbReference type="ARBA" id="ARBA00022643"/>
    </source>
</evidence>
<reference evidence="6" key="1">
    <citation type="submission" date="2011-04" db="EMBL/GenBank/DDBJ databases">
        <title>Evolution of plant cell wall degrading machinery underlies the functional diversity of forest fungi.</title>
        <authorList>
            <consortium name="US DOE Joint Genome Institute (JGI-PGF)"/>
            <person name="Eastwood D.C."/>
            <person name="Floudas D."/>
            <person name="Binder M."/>
            <person name="Majcherczyk A."/>
            <person name="Schneider P."/>
            <person name="Aerts A."/>
            <person name="Asiegbu F.O."/>
            <person name="Baker S.E."/>
            <person name="Barry K."/>
            <person name="Bendiksby M."/>
            <person name="Blumentritt M."/>
            <person name="Coutinho P.M."/>
            <person name="Cullen D."/>
            <person name="Cullen D."/>
            <person name="Gathman A."/>
            <person name="Goodell B."/>
            <person name="Henrissat B."/>
            <person name="Ihrmark K."/>
            <person name="Kauserud H."/>
            <person name="Kohler A."/>
            <person name="LaButti K."/>
            <person name="Lapidus A."/>
            <person name="Lavin J.L."/>
            <person name="Lee Y.-H."/>
            <person name="Lindquist E."/>
            <person name="Lilly W."/>
            <person name="Lucas S."/>
            <person name="Morin E."/>
            <person name="Murat C."/>
            <person name="Oguiza J.A."/>
            <person name="Park J."/>
            <person name="Pisabarro A.G."/>
            <person name="Riley R."/>
            <person name="Rosling A."/>
            <person name="Salamov A."/>
            <person name="Schmidt O."/>
            <person name="Schmutz J."/>
            <person name="Skrede I."/>
            <person name="Stenlid J."/>
            <person name="Wiebenga A."/>
            <person name="Xie X."/>
            <person name="Kues U."/>
            <person name="Hibbett D.S."/>
            <person name="Hoffmeister D."/>
            <person name="Hogberg N."/>
            <person name="Martin F."/>
            <person name="Grigoriev I.V."/>
            <person name="Watkinson S.C."/>
        </authorList>
    </citation>
    <scope>NUCLEOTIDE SEQUENCE</scope>
    <source>
        <strain evidence="6">S7.9</strain>
    </source>
</reference>
<dbReference type="SUPFAM" id="SSF51395">
    <property type="entry name" value="FMN-linked oxidoreductases"/>
    <property type="match status" value="1"/>
</dbReference>
<evidence type="ECO:0000256" key="1">
    <source>
        <dbReference type="ARBA" id="ARBA00005979"/>
    </source>
</evidence>